<dbReference type="GeneID" id="93372743"/>
<sequence>MIPVVQLIAVAVACIGVIVAVWVGISDDRSEAAAIQEDLALLVNGRPFHRIPLRNSHRLRGRHRARAA</sequence>
<evidence type="ECO:0000313" key="5">
    <source>
        <dbReference type="Proteomes" id="UP000180166"/>
    </source>
</evidence>
<dbReference type="Proteomes" id="UP000180166">
    <property type="component" value="Chromosome"/>
</dbReference>
<keyword evidence="1" id="KW-0812">Transmembrane</keyword>
<keyword evidence="1" id="KW-1133">Transmembrane helix</keyword>
<dbReference type="EMBL" id="CP017839">
    <property type="protein sequence ID" value="APB01338.1"/>
    <property type="molecule type" value="Genomic_DNA"/>
</dbReference>
<dbReference type="EMBL" id="BBYQ01000303">
    <property type="protein sequence ID" value="GAP33511.1"/>
    <property type="molecule type" value="Genomic_DNA"/>
</dbReference>
<gene>
    <name evidence="2" type="ORF">NS506_07318</name>
    <name evidence="3" type="ORF">NSK11_contig00303-0002</name>
</gene>
<proteinExistence type="predicted"/>
<reference evidence="2 5" key="3">
    <citation type="submission" date="2016-10" db="EMBL/GenBank/DDBJ databases">
        <title>Genome sequence of Nocardia seriolae strain EM150506, isolated from Anguila japonica.</title>
        <authorList>
            <person name="Han H.-J."/>
        </authorList>
    </citation>
    <scope>NUCLEOTIDE SEQUENCE [LARGE SCALE GENOMIC DNA]</scope>
    <source>
        <strain evidence="2 5">EM150506</strain>
    </source>
</reference>
<evidence type="ECO:0000256" key="1">
    <source>
        <dbReference type="SAM" id="Phobius"/>
    </source>
</evidence>
<evidence type="ECO:0000313" key="4">
    <source>
        <dbReference type="Proteomes" id="UP000037179"/>
    </source>
</evidence>
<evidence type="ECO:0000313" key="2">
    <source>
        <dbReference type="EMBL" id="APB01338.1"/>
    </source>
</evidence>
<dbReference type="RefSeq" id="WP_143161193.1">
    <property type="nucleotide sequence ID" value="NZ_AP017900.1"/>
</dbReference>
<dbReference type="AlphaFoldDB" id="A0A0B8NNN8"/>
<reference evidence="3 4" key="2">
    <citation type="journal article" date="2016" name="Genome Announc.">
        <title>Draft Genome Sequence of Erythromycin- and Oxytetracycline-Sensitive Nocardia seriolae Strain U-1 (NBRC 110359).</title>
        <authorList>
            <person name="Imajoh M."/>
            <person name="Sukeda M."/>
            <person name="Shimizu M."/>
            <person name="Yamane J."/>
            <person name="Ohnishi K."/>
            <person name="Oshima S."/>
        </authorList>
    </citation>
    <scope>NUCLEOTIDE SEQUENCE [LARGE SCALE GENOMIC DNA]</scope>
    <source>
        <strain evidence="3 4">U-1</strain>
    </source>
</reference>
<evidence type="ECO:0000313" key="3">
    <source>
        <dbReference type="EMBL" id="GAP33511.1"/>
    </source>
</evidence>
<dbReference type="KEGG" id="nsr:NS506_07318"/>
<keyword evidence="4" id="KW-1185">Reference proteome</keyword>
<feature type="transmembrane region" description="Helical" evidence="1">
    <location>
        <begin position="6"/>
        <end position="25"/>
    </location>
</feature>
<name>A0A0B8NNN8_9NOCA</name>
<reference evidence="4" key="1">
    <citation type="submission" date="2015-07" db="EMBL/GenBank/DDBJ databases">
        <title>Nocardia seriolae U-1 whole genome shotgun sequence.</title>
        <authorList>
            <person name="Imajoh M."/>
            <person name="Fukumoto Y."/>
            <person name="Sukeda M."/>
            <person name="Yamane J."/>
            <person name="Yamasaki K."/>
            <person name="Shimizu M."/>
            <person name="Ohnishi K."/>
            <person name="Oshima S."/>
        </authorList>
    </citation>
    <scope>NUCLEOTIDE SEQUENCE [LARGE SCALE GENOMIC DNA]</scope>
    <source>
        <strain evidence="4">U-1</strain>
    </source>
</reference>
<accession>A0A0B8NNN8</accession>
<keyword evidence="1" id="KW-0472">Membrane</keyword>
<protein>
    <submittedName>
        <fullName evidence="3">Uncharacterized protein</fullName>
    </submittedName>
</protein>
<organism evidence="3 4">
    <name type="scientific">Nocardia seriolae</name>
    <dbReference type="NCBI Taxonomy" id="37332"/>
    <lineage>
        <taxon>Bacteria</taxon>
        <taxon>Bacillati</taxon>
        <taxon>Actinomycetota</taxon>
        <taxon>Actinomycetes</taxon>
        <taxon>Mycobacteriales</taxon>
        <taxon>Nocardiaceae</taxon>
        <taxon>Nocardia</taxon>
    </lineage>
</organism>
<dbReference type="Proteomes" id="UP000037179">
    <property type="component" value="Unassembled WGS sequence"/>
</dbReference>